<keyword evidence="4" id="KW-0732">Signal</keyword>
<comment type="caution">
    <text evidence="6">The sequence shown here is derived from an EMBL/GenBank/DDBJ whole genome shotgun (WGS) entry which is preliminary data.</text>
</comment>
<dbReference type="PANTHER" id="PTHR47966:SF57">
    <property type="entry name" value="PEPTIDASE A1 DOMAIN-CONTAINING PROTEIN"/>
    <property type="match status" value="1"/>
</dbReference>
<dbReference type="PANTHER" id="PTHR47966">
    <property type="entry name" value="BETA-SITE APP-CLEAVING ENZYME, ISOFORM A-RELATED"/>
    <property type="match status" value="1"/>
</dbReference>
<keyword evidence="7" id="KW-1185">Reference proteome</keyword>
<evidence type="ECO:0000256" key="2">
    <source>
        <dbReference type="ARBA" id="ARBA00022750"/>
    </source>
</evidence>
<dbReference type="GO" id="GO:0004190">
    <property type="term" value="F:aspartic-type endopeptidase activity"/>
    <property type="evidence" value="ECO:0007669"/>
    <property type="project" value="UniProtKB-KW"/>
</dbReference>
<dbReference type="CDD" id="cd05471">
    <property type="entry name" value="pepsin_like"/>
    <property type="match status" value="1"/>
</dbReference>
<dbReference type="InterPro" id="IPR034164">
    <property type="entry name" value="Pepsin-like_dom"/>
</dbReference>
<evidence type="ECO:0000256" key="1">
    <source>
        <dbReference type="ARBA" id="ARBA00007447"/>
    </source>
</evidence>
<name>A0A2G8SJD5_9APHY</name>
<dbReference type="OrthoDB" id="771136at2759"/>
<keyword evidence="3" id="KW-0645">Protease</keyword>
<gene>
    <name evidence="6" type="ORF">GSI_03601</name>
</gene>
<feature type="chain" id="PRO_5013768945" description="Peptidase A1 domain-containing protein" evidence="4">
    <location>
        <begin position="26"/>
        <end position="451"/>
    </location>
</feature>
<protein>
    <recommendedName>
        <fullName evidence="5">Peptidase A1 domain-containing protein</fullName>
    </recommendedName>
</protein>
<dbReference type="InterPro" id="IPR021109">
    <property type="entry name" value="Peptidase_aspartic_dom_sf"/>
</dbReference>
<evidence type="ECO:0000259" key="5">
    <source>
        <dbReference type="PROSITE" id="PS51767"/>
    </source>
</evidence>
<dbReference type="Gene3D" id="2.40.70.10">
    <property type="entry name" value="Acid Proteases"/>
    <property type="match status" value="2"/>
</dbReference>
<dbReference type="EMBL" id="AYKW01000006">
    <property type="protein sequence ID" value="PIL33895.1"/>
    <property type="molecule type" value="Genomic_DNA"/>
</dbReference>
<feature type="domain" description="Peptidase A1" evidence="5">
    <location>
        <begin position="52"/>
        <end position="387"/>
    </location>
</feature>
<organism evidence="6 7">
    <name type="scientific">Ganoderma sinense ZZ0214-1</name>
    <dbReference type="NCBI Taxonomy" id="1077348"/>
    <lineage>
        <taxon>Eukaryota</taxon>
        <taxon>Fungi</taxon>
        <taxon>Dikarya</taxon>
        <taxon>Basidiomycota</taxon>
        <taxon>Agaricomycotina</taxon>
        <taxon>Agaricomycetes</taxon>
        <taxon>Polyporales</taxon>
        <taxon>Polyporaceae</taxon>
        <taxon>Ganoderma</taxon>
    </lineage>
</organism>
<dbReference type="SUPFAM" id="SSF50630">
    <property type="entry name" value="Acid proteases"/>
    <property type="match status" value="1"/>
</dbReference>
<evidence type="ECO:0000313" key="6">
    <source>
        <dbReference type="EMBL" id="PIL33895.1"/>
    </source>
</evidence>
<dbReference type="Pfam" id="PF00026">
    <property type="entry name" value="Asp"/>
    <property type="match status" value="1"/>
</dbReference>
<evidence type="ECO:0000256" key="4">
    <source>
        <dbReference type="SAM" id="SignalP"/>
    </source>
</evidence>
<dbReference type="PROSITE" id="PS00141">
    <property type="entry name" value="ASP_PROTEASE"/>
    <property type="match status" value="1"/>
</dbReference>
<dbReference type="PROSITE" id="PS51767">
    <property type="entry name" value="PEPTIDASE_A1"/>
    <property type="match status" value="1"/>
</dbReference>
<accession>A0A2G8SJD5</accession>
<feature type="signal peptide" evidence="4">
    <location>
        <begin position="1"/>
        <end position="25"/>
    </location>
</feature>
<evidence type="ECO:0000256" key="3">
    <source>
        <dbReference type="RuleBase" id="RU000454"/>
    </source>
</evidence>
<dbReference type="GO" id="GO:0006508">
    <property type="term" value="P:proteolysis"/>
    <property type="evidence" value="ECO:0007669"/>
    <property type="project" value="UniProtKB-KW"/>
</dbReference>
<comment type="similarity">
    <text evidence="1 3">Belongs to the peptidase A1 family.</text>
</comment>
<sequence>MLFRSMFSVVSLLSSVSFYCFIASGQNTGSSFTARVSNATKIGLFDSDNISYLVNITVGGENFTVLLDTGSSDLWVDGRGRNITFTNTTSIAVNERYGVGLATGNLAFAGVQLGDFYVPSQAFVDASYTEDFAGTQGILGMAFDNAAIYKTVTAFWGKQAADELGGAFITNVFAQNKSLPNNFDFDLGRVTFEDPAGTSLFTIGDHAPGFENVTQAPKLPRVATDHWTLALDEMRINGNRFAFNKSIVSGAPAGKVLAVLDSGFSFPPLPTAAANAVYSKISGAVLYNTSVDMLNGWLIPCDFSPVNLSFILGGMEYPVHPLDLFMPFPVPIIDNGTERNVTVCASTYRALDLDPSAFNTFDLILGDAFLRSVYASFDYNDYTPTNNTGGSPFVQMLSTVDVSSTKAQLDAYVSALRAQYPPFIEPSVFVTKPLSPSLSGAPKKKAGAVRG</sequence>
<evidence type="ECO:0000313" key="7">
    <source>
        <dbReference type="Proteomes" id="UP000230002"/>
    </source>
</evidence>
<dbReference type="InterPro" id="IPR033121">
    <property type="entry name" value="PEPTIDASE_A1"/>
</dbReference>
<dbReference type="AlphaFoldDB" id="A0A2G8SJD5"/>
<keyword evidence="3" id="KW-0378">Hydrolase</keyword>
<dbReference type="PRINTS" id="PR00792">
    <property type="entry name" value="PEPSIN"/>
</dbReference>
<dbReference type="Proteomes" id="UP000230002">
    <property type="component" value="Unassembled WGS sequence"/>
</dbReference>
<dbReference type="InterPro" id="IPR001969">
    <property type="entry name" value="Aspartic_peptidase_AS"/>
</dbReference>
<keyword evidence="2 3" id="KW-0064">Aspartyl protease</keyword>
<proteinExistence type="inferred from homology"/>
<dbReference type="STRING" id="1077348.A0A2G8SJD5"/>
<reference evidence="6 7" key="1">
    <citation type="journal article" date="2015" name="Sci. Rep.">
        <title>Chromosome-level genome map provides insights into diverse defense mechanisms in the medicinal fungus Ganoderma sinense.</title>
        <authorList>
            <person name="Zhu Y."/>
            <person name="Xu J."/>
            <person name="Sun C."/>
            <person name="Zhou S."/>
            <person name="Xu H."/>
            <person name="Nelson D.R."/>
            <person name="Qian J."/>
            <person name="Song J."/>
            <person name="Luo H."/>
            <person name="Xiang L."/>
            <person name="Li Y."/>
            <person name="Xu Z."/>
            <person name="Ji A."/>
            <person name="Wang L."/>
            <person name="Lu S."/>
            <person name="Hayward A."/>
            <person name="Sun W."/>
            <person name="Li X."/>
            <person name="Schwartz D.C."/>
            <person name="Wang Y."/>
            <person name="Chen S."/>
        </authorList>
    </citation>
    <scope>NUCLEOTIDE SEQUENCE [LARGE SCALE GENOMIC DNA]</scope>
    <source>
        <strain evidence="6 7">ZZ0214-1</strain>
    </source>
</reference>
<dbReference type="InterPro" id="IPR001461">
    <property type="entry name" value="Aspartic_peptidase_A1"/>
</dbReference>